<feature type="region of interest" description="Disordered" evidence="1">
    <location>
        <begin position="70"/>
        <end position="90"/>
    </location>
</feature>
<evidence type="ECO:0000313" key="3">
    <source>
        <dbReference type="Proteomes" id="UP000236161"/>
    </source>
</evidence>
<gene>
    <name evidence="2" type="ORF">AXF42_Ash012426</name>
</gene>
<accession>A0A2I0AQR2</accession>
<dbReference type="Proteomes" id="UP000236161">
    <property type="component" value="Unassembled WGS sequence"/>
</dbReference>
<keyword evidence="3" id="KW-1185">Reference proteome</keyword>
<reference evidence="2 3" key="1">
    <citation type="journal article" date="2017" name="Nature">
        <title>The Apostasia genome and the evolution of orchids.</title>
        <authorList>
            <person name="Zhang G.Q."/>
            <person name="Liu K.W."/>
            <person name="Li Z."/>
            <person name="Lohaus R."/>
            <person name="Hsiao Y.Y."/>
            <person name="Niu S.C."/>
            <person name="Wang J.Y."/>
            <person name="Lin Y.C."/>
            <person name="Xu Q."/>
            <person name="Chen L.J."/>
            <person name="Yoshida K."/>
            <person name="Fujiwara S."/>
            <person name="Wang Z.W."/>
            <person name="Zhang Y.Q."/>
            <person name="Mitsuda N."/>
            <person name="Wang M."/>
            <person name="Liu G.H."/>
            <person name="Pecoraro L."/>
            <person name="Huang H.X."/>
            <person name="Xiao X.J."/>
            <person name="Lin M."/>
            <person name="Wu X.Y."/>
            <person name="Wu W.L."/>
            <person name="Chen Y.Y."/>
            <person name="Chang S.B."/>
            <person name="Sakamoto S."/>
            <person name="Ohme-Takagi M."/>
            <person name="Yagi M."/>
            <person name="Zeng S.J."/>
            <person name="Shen C.Y."/>
            <person name="Yeh C.M."/>
            <person name="Luo Y.B."/>
            <person name="Tsai W.C."/>
            <person name="Van de Peer Y."/>
            <person name="Liu Z.J."/>
        </authorList>
    </citation>
    <scope>NUCLEOTIDE SEQUENCE [LARGE SCALE GENOMIC DNA]</scope>
    <source>
        <strain evidence="3">cv. Shenzhen</strain>
        <tissue evidence="2">Stem</tissue>
    </source>
</reference>
<protein>
    <submittedName>
        <fullName evidence="2">Uncharacterized protein</fullName>
    </submittedName>
</protein>
<sequence length="90" mass="9882">METALTRLATTRKSRLAQPKKISLDPTRPFGSEMGGARKVITEWTACAWANNARAGSVAAACARPVKRRLRRGDRVSTHAKRKQAMPLPP</sequence>
<dbReference type="EMBL" id="KZ451959">
    <property type="protein sequence ID" value="PKA57887.1"/>
    <property type="molecule type" value="Genomic_DNA"/>
</dbReference>
<feature type="compositionally biased region" description="Basic residues" evidence="1">
    <location>
        <begin position="70"/>
        <end position="84"/>
    </location>
</feature>
<proteinExistence type="predicted"/>
<name>A0A2I0AQR2_9ASPA</name>
<evidence type="ECO:0000313" key="2">
    <source>
        <dbReference type="EMBL" id="PKA57887.1"/>
    </source>
</evidence>
<dbReference type="AlphaFoldDB" id="A0A2I0AQR2"/>
<feature type="region of interest" description="Disordered" evidence="1">
    <location>
        <begin position="1"/>
        <end position="33"/>
    </location>
</feature>
<organism evidence="2 3">
    <name type="scientific">Apostasia shenzhenica</name>
    <dbReference type="NCBI Taxonomy" id="1088818"/>
    <lineage>
        <taxon>Eukaryota</taxon>
        <taxon>Viridiplantae</taxon>
        <taxon>Streptophyta</taxon>
        <taxon>Embryophyta</taxon>
        <taxon>Tracheophyta</taxon>
        <taxon>Spermatophyta</taxon>
        <taxon>Magnoliopsida</taxon>
        <taxon>Liliopsida</taxon>
        <taxon>Asparagales</taxon>
        <taxon>Orchidaceae</taxon>
        <taxon>Apostasioideae</taxon>
        <taxon>Apostasia</taxon>
    </lineage>
</organism>
<evidence type="ECO:0000256" key="1">
    <source>
        <dbReference type="SAM" id="MobiDB-lite"/>
    </source>
</evidence>